<dbReference type="Pfam" id="PF01051">
    <property type="entry name" value="Rep3_N"/>
    <property type="match status" value="1"/>
</dbReference>
<dbReference type="RefSeq" id="WP_208309229.1">
    <property type="nucleotide sequence ID" value="NZ_JAGETX010000024.1"/>
</dbReference>
<sequence>MIGNLSAGNKDVYQHNYLIRTPLKMGELEARIFNLALRCVHQSQTELPPIEMKLTDVVPNYGAKAYPLVRAACDALYNQSLDLRTIGSNGKRRDYSTRLVYQLALDEGTGYIRGSFAPSIKPYLLELKQVGEFTRADVIKVLGLNNPHAQRLYWILKSWESPTKETVKEISLAELQAYLFDTASPYPLWADFNRFVLKIADKCFQRVGFRVKMEPRKTGKKVTSVVFTIPLLPDEAEATAEPVQEPVKGQLTLSMVGGEPTDKFTQLFQVLSTRYEVAEWQLGLIMQVVGKDPVKYDKVKEIISRTNGGRAELKMPVGAHVWSELKHAFPSLQKAKEAKYPKK</sequence>
<dbReference type="Proteomes" id="UP000670527">
    <property type="component" value="Unassembled WGS sequence"/>
</dbReference>
<gene>
    <name evidence="3" type="ORF">J4D97_20700</name>
</gene>
<organism evidence="3 4">
    <name type="scientific">Hymenobacter defluvii</name>
    <dbReference type="NCBI Taxonomy" id="2054411"/>
    <lineage>
        <taxon>Bacteria</taxon>
        <taxon>Pseudomonadati</taxon>
        <taxon>Bacteroidota</taxon>
        <taxon>Cytophagia</taxon>
        <taxon>Cytophagales</taxon>
        <taxon>Hymenobacteraceae</taxon>
        <taxon>Hymenobacter</taxon>
    </lineage>
</organism>
<dbReference type="InterPro" id="IPR000525">
    <property type="entry name" value="Initiator_Rep_WH1"/>
</dbReference>
<evidence type="ECO:0000313" key="4">
    <source>
        <dbReference type="Proteomes" id="UP000670527"/>
    </source>
</evidence>
<evidence type="ECO:0000256" key="1">
    <source>
        <dbReference type="ARBA" id="ARBA00038283"/>
    </source>
</evidence>
<comment type="similarity">
    <text evidence="1">Belongs to the initiator RepB protein family.</text>
</comment>
<proteinExistence type="inferred from homology"/>
<dbReference type="InterPro" id="IPR036390">
    <property type="entry name" value="WH_DNA-bd_sf"/>
</dbReference>
<comment type="caution">
    <text evidence="3">The sequence shown here is derived from an EMBL/GenBank/DDBJ whole genome shotgun (WGS) entry which is preliminary data.</text>
</comment>
<feature type="domain" description="Initiator Rep protein WH1" evidence="2">
    <location>
        <begin position="12"/>
        <end position="157"/>
    </location>
</feature>
<accession>A0ABS3THF4</accession>
<evidence type="ECO:0000313" key="3">
    <source>
        <dbReference type="EMBL" id="MBO3273082.1"/>
    </source>
</evidence>
<keyword evidence="4" id="KW-1185">Reference proteome</keyword>
<evidence type="ECO:0000259" key="2">
    <source>
        <dbReference type="Pfam" id="PF01051"/>
    </source>
</evidence>
<dbReference type="Gene3D" id="1.10.10.10">
    <property type="entry name" value="Winged helix-like DNA-binding domain superfamily/Winged helix DNA-binding domain"/>
    <property type="match status" value="2"/>
</dbReference>
<name>A0ABS3THF4_9BACT</name>
<reference evidence="3 4" key="1">
    <citation type="submission" date="2021-03" db="EMBL/GenBank/DDBJ databases">
        <authorList>
            <person name="Kim M.K."/>
        </authorList>
    </citation>
    <scope>NUCLEOTIDE SEQUENCE [LARGE SCALE GENOMIC DNA]</scope>
    <source>
        <strain evidence="3 4">BT507</strain>
    </source>
</reference>
<protein>
    <submittedName>
        <fullName evidence="3">Replication initiation protein</fullName>
    </submittedName>
</protein>
<dbReference type="Pfam" id="PF21205">
    <property type="entry name" value="Rep3_C"/>
    <property type="match status" value="1"/>
</dbReference>
<dbReference type="InterPro" id="IPR036388">
    <property type="entry name" value="WH-like_DNA-bd_sf"/>
</dbReference>
<dbReference type="SUPFAM" id="SSF46785">
    <property type="entry name" value="Winged helix' DNA-binding domain"/>
    <property type="match status" value="2"/>
</dbReference>
<dbReference type="EMBL" id="JAGETX010000024">
    <property type="protein sequence ID" value="MBO3273082.1"/>
    <property type="molecule type" value="Genomic_DNA"/>
</dbReference>